<evidence type="ECO:0000313" key="3">
    <source>
        <dbReference type="Proteomes" id="UP000053144"/>
    </source>
</evidence>
<evidence type="ECO:0000256" key="1">
    <source>
        <dbReference type="SAM" id="MobiDB-lite"/>
    </source>
</evidence>
<dbReference type="EMBL" id="CM003371">
    <property type="protein sequence ID" value="KOM31759.1"/>
    <property type="molecule type" value="Genomic_DNA"/>
</dbReference>
<dbReference type="AlphaFoldDB" id="A0A0L9TNL2"/>
<gene>
    <name evidence="2" type="ORF">LR48_Vigan01g131400</name>
</gene>
<dbReference type="Gramene" id="KOM31759">
    <property type="protein sequence ID" value="KOM31759"/>
    <property type="gene ID" value="LR48_Vigan01g131400"/>
</dbReference>
<sequence>MEGNSVATDCKFRSGGSDGDGHEGGFCTTASEHSFYVGFIAKLSSIDLKFNAKGSPKLQWITITLRTAIL</sequence>
<proteinExistence type="predicted"/>
<evidence type="ECO:0000313" key="2">
    <source>
        <dbReference type="EMBL" id="KOM31759.1"/>
    </source>
</evidence>
<accession>A0A0L9TNL2</accession>
<feature type="region of interest" description="Disordered" evidence="1">
    <location>
        <begin position="1"/>
        <end position="20"/>
    </location>
</feature>
<organism evidence="2 3">
    <name type="scientific">Phaseolus angularis</name>
    <name type="common">Azuki bean</name>
    <name type="synonym">Vigna angularis</name>
    <dbReference type="NCBI Taxonomy" id="3914"/>
    <lineage>
        <taxon>Eukaryota</taxon>
        <taxon>Viridiplantae</taxon>
        <taxon>Streptophyta</taxon>
        <taxon>Embryophyta</taxon>
        <taxon>Tracheophyta</taxon>
        <taxon>Spermatophyta</taxon>
        <taxon>Magnoliopsida</taxon>
        <taxon>eudicotyledons</taxon>
        <taxon>Gunneridae</taxon>
        <taxon>Pentapetalae</taxon>
        <taxon>rosids</taxon>
        <taxon>fabids</taxon>
        <taxon>Fabales</taxon>
        <taxon>Fabaceae</taxon>
        <taxon>Papilionoideae</taxon>
        <taxon>50 kb inversion clade</taxon>
        <taxon>NPAAA clade</taxon>
        <taxon>indigoferoid/millettioid clade</taxon>
        <taxon>Phaseoleae</taxon>
        <taxon>Vigna</taxon>
    </lineage>
</organism>
<name>A0A0L9TNL2_PHAAN</name>
<dbReference type="Proteomes" id="UP000053144">
    <property type="component" value="Chromosome 1"/>
</dbReference>
<reference evidence="3" key="1">
    <citation type="journal article" date="2015" name="Proc. Natl. Acad. Sci. U.S.A.">
        <title>Genome sequencing of adzuki bean (Vigna angularis) provides insight into high starch and low fat accumulation and domestication.</title>
        <authorList>
            <person name="Yang K."/>
            <person name="Tian Z."/>
            <person name="Chen C."/>
            <person name="Luo L."/>
            <person name="Zhao B."/>
            <person name="Wang Z."/>
            <person name="Yu L."/>
            <person name="Li Y."/>
            <person name="Sun Y."/>
            <person name="Li W."/>
            <person name="Chen Y."/>
            <person name="Li Y."/>
            <person name="Zhang Y."/>
            <person name="Ai D."/>
            <person name="Zhao J."/>
            <person name="Shang C."/>
            <person name="Ma Y."/>
            <person name="Wu B."/>
            <person name="Wang M."/>
            <person name="Gao L."/>
            <person name="Sun D."/>
            <person name="Zhang P."/>
            <person name="Guo F."/>
            <person name="Wang W."/>
            <person name="Li Y."/>
            <person name="Wang J."/>
            <person name="Varshney R.K."/>
            <person name="Wang J."/>
            <person name="Ling H.Q."/>
            <person name="Wan P."/>
        </authorList>
    </citation>
    <scope>NUCLEOTIDE SEQUENCE</scope>
    <source>
        <strain evidence="3">cv. Jingnong 6</strain>
    </source>
</reference>
<protein>
    <submittedName>
        <fullName evidence="2">Uncharacterized protein</fullName>
    </submittedName>
</protein>